<feature type="region of interest" description="Disordered" evidence="1">
    <location>
        <begin position="537"/>
        <end position="584"/>
    </location>
</feature>
<feature type="compositionally biased region" description="Polar residues" evidence="1">
    <location>
        <begin position="1221"/>
        <end position="1231"/>
    </location>
</feature>
<reference evidence="4" key="1">
    <citation type="submission" date="2022-06" db="EMBL/GenBank/DDBJ databases">
        <authorList>
            <consortium name="SYNGENTA / RWTH Aachen University"/>
        </authorList>
    </citation>
    <scope>NUCLEOTIDE SEQUENCE</scope>
</reference>
<feature type="compositionally biased region" description="Basic and acidic residues" evidence="1">
    <location>
        <begin position="232"/>
        <end position="243"/>
    </location>
</feature>
<keyword evidence="5" id="KW-1185">Reference proteome</keyword>
<proteinExistence type="predicted"/>
<dbReference type="GO" id="GO:0007010">
    <property type="term" value="P:cytoskeleton organization"/>
    <property type="evidence" value="ECO:0007669"/>
    <property type="project" value="TreeGrafter"/>
</dbReference>
<evidence type="ECO:0000259" key="2">
    <source>
        <dbReference type="SMART" id="SM01292"/>
    </source>
</evidence>
<feature type="compositionally biased region" description="Polar residues" evidence="1">
    <location>
        <begin position="10"/>
        <end position="51"/>
    </location>
</feature>
<feature type="region of interest" description="Disordered" evidence="1">
    <location>
        <begin position="1179"/>
        <end position="1255"/>
    </location>
</feature>
<feature type="compositionally biased region" description="Polar residues" evidence="1">
    <location>
        <begin position="244"/>
        <end position="256"/>
    </location>
</feature>
<evidence type="ECO:0008006" key="6">
    <source>
        <dbReference type="Google" id="ProtNLM"/>
    </source>
</evidence>
<evidence type="ECO:0000313" key="5">
    <source>
        <dbReference type="Proteomes" id="UP001153365"/>
    </source>
</evidence>
<name>A0AAV0AXK0_PHAPC</name>
<accession>A0AAV0AXK0</accession>
<feature type="region of interest" description="Disordered" evidence="1">
    <location>
        <begin position="1269"/>
        <end position="1308"/>
    </location>
</feature>
<dbReference type="SMART" id="SM01293">
    <property type="entry name" value="DUF3402"/>
    <property type="match status" value="1"/>
</dbReference>
<feature type="region of interest" description="Disordered" evidence="1">
    <location>
        <begin position="1061"/>
        <end position="1088"/>
    </location>
</feature>
<gene>
    <name evidence="4" type="ORF">PPACK8108_LOCUS9704</name>
</gene>
<dbReference type="Pfam" id="PF11882">
    <property type="entry name" value="DUF3402"/>
    <property type="match status" value="1"/>
</dbReference>
<feature type="compositionally biased region" description="Basic and acidic residues" evidence="1">
    <location>
        <begin position="1188"/>
        <end position="1206"/>
    </location>
</feature>
<protein>
    <recommendedName>
        <fullName evidence="6">N1221-domain-containing protein</fullName>
    </recommendedName>
</protein>
<dbReference type="PANTHER" id="PTHR13239">
    <property type="entry name" value="PROTEIN REQUIRED FOR HYPHAL ANASTOMOSIS HAM-2"/>
    <property type="match status" value="1"/>
</dbReference>
<feature type="region of interest" description="Disordered" evidence="1">
    <location>
        <begin position="232"/>
        <end position="256"/>
    </location>
</feature>
<dbReference type="Proteomes" id="UP001153365">
    <property type="component" value="Unassembled WGS sequence"/>
</dbReference>
<dbReference type="InterPro" id="IPR012486">
    <property type="entry name" value="Far11/STRP_N"/>
</dbReference>
<dbReference type="InterPro" id="IPR040185">
    <property type="entry name" value="Far11/STRP"/>
</dbReference>
<feature type="region of interest" description="Disordered" evidence="1">
    <location>
        <begin position="1"/>
        <end position="51"/>
    </location>
</feature>
<feature type="compositionally biased region" description="Low complexity" evidence="1">
    <location>
        <begin position="135"/>
        <end position="155"/>
    </location>
</feature>
<evidence type="ECO:0000256" key="1">
    <source>
        <dbReference type="SAM" id="MobiDB-lite"/>
    </source>
</evidence>
<feature type="domain" description="Far11/STRP C-terminal" evidence="3">
    <location>
        <begin position="611"/>
        <end position="1303"/>
    </location>
</feature>
<dbReference type="PANTHER" id="PTHR13239:SF4">
    <property type="entry name" value="AT25231P"/>
    <property type="match status" value="1"/>
</dbReference>
<feature type="domain" description="Far11/STRP N-terminal" evidence="2">
    <location>
        <begin position="195"/>
        <end position="516"/>
    </location>
</feature>
<feature type="compositionally biased region" description="Polar residues" evidence="1">
    <location>
        <begin position="1061"/>
        <end position="1084"/>
    </location>
</feature>
<dbReference type="EMBL" id="CALTRL010002130">
    <property type="protein sequence ID" value="CAH7674769.1"/>
    <property type="molecule type" value="Genomic_DNA"/>
</dbReference>
<dbReference type="Pfam" id="PF07923">
    <property type="entry name" value="N1221"/>
    <property type="match status" value="1"/>
</dbReference>
<organism evidence="4 5">
    <name type="scientific">Phakopsora pachyrhizi</name>
    <name type="common">Asian soybean rust disease fungus</name>
    <dbReference type="NCBI Taxonomy" id="170000"/>
    <lineage>
        <taxon>Eukaryota</taxon>
        <taxon>Fungi</taxon>
        <taxon>Dikarya</taxon>
        <taxon>Basidiomycota</taxon>
        <taxon>Pucciniomycotina</taxon>
        <taxon>Pucciniomycetes</taxon>
        <taxon>Pucciniales</taxon>
        <taxon>Phakopsoraceae</taxon>
        <taxon>Phakopsora</taxon>
    </lineage>
</organism>
<evidence type="ECO:0000259" key="3">
    <source>
        <dbReference type="SMART" id="SM01293"/>
    </source>
</evidence>
<dbReference type="InterPro" id="IPR021819">
    <property type="entry name" value="Far11/STRP_C"/>
</dbReference>
<evidence type="ECO:0000313" key="4">
    <source>
        <dbReference type="EMBL" id="CAH7674769.1"/>
    </source>
</evidence>
<dbReference type="GO" id="GO:0005829">
    <property type="term" value="C:cytosol"/>
    <property type="evidence" value="ECO:0007669"/>
    <property type="project" value="TreeGrafter"/>
</dbReference>
<comment type="caution">
    <text evidence="4">The sequence shown here is derived from an EMBL/GenBank/DDBJ whole genome shotgun (WGS) entry which is preliminary data.</text>
</comment>
<dbReference type="SMART" id="SM01292">
    <property type="entry name" value="N1221"/>
    <property type="match status" value="1"/>
</dbReference>
<sequence>MDSYHHQPSARASSTTGLPKQSFPSPSDQSSILAPSQLRLQTSMSSHQQLSQAEEIKALTPVSTPCLPFSAQPYTNTVFLNRRLSAAILASTLIDPTRKPWHGGPGRTTVSGGGGPQGRDVAALIPGNSQGLVDSIGESSPSSLPPSSGVSAGASTDSITLGQLKQISKAGNSRELPAVYDFPSLHTHPPHIAAPSKVSYEGPSVDASDMFNELDEFYSYVEVPGVIEGRETWDYDPDAKSESKNQSPNQKSRSTRTWAQWVRDKGKRFSAWVDADPEVQKSYVIHLLDRLEDKDPEIRFDSARRILYITQGTFAHSTSRENHLELVRQNARILRDAGALEAIFGALKGVGGRHDWISSLPESSDPNTSHMGPYLEPSDRQAFLEEINGELAIHLAIIYFMVEVFRGEESWGEELMGLDPPLPIYAFGLVAGLREKSAKGYPVKKLLLLLWKSMLATLGGMVDVERVKKMVRSIESLPPDSETPSSSFKVSPLDFYTFRKEIIAKYPTYVPPDTSEAYLGRLAAAAAPTPIRPSAMYHPANSVIPHDPSGKIKSHPNNNLQPGTPAASPPPSPQQKLKKQQFQTDQTRPFVLPFSPANAKLTSAGTLSLVPRSIDEAGELYKSHMRISTELWQTWKVREEFMADESGLAKVEAASNDSDIKLLERGSILGITNKMSSLSIEQAPLVASGANEQVTLPDSLQMLIELEEKILSDLQTAERLRDHETSQKLKQDALDTVRLQRVELLYRSLLPQMQSAVIVLLKLLLATVTASTNANGATEAEQAKPLLTIEDIDILRHREITSKAVSAILILTLKWFKVSHVMKFHYLAQLLVDSNCLLLILKMFGLQEVAVQVKTTNDFEDFNFFRYCALYGSQFPSEQRQEDSLLQSSTNQAPSVKKIRKGDEEVELITDYSWRNFFSAINFVHILQKLTKSRVHRILLLVQYKSSAILKRILRVNHPTLQLYVLKVLKSQVPYCGRKWRQTNMKVITAIYLNCRANLRDEWLLGIDLDGDVEDSFPQEQALRSLASFYNCKHYSAFAPNFYRRPSSMIVNAPEVAPNNNGSWNQADRQGGAQANSMTPSTPESDVFPPIRTFYDNTRQIDPTTAIDGLLDDCEVESLFYPHYSVTSSGSLERNDDAASSAWHRLGELLGDFDDISDSESIASIGYLGGEFGLDGNISDGCDTSSQDDFKDDDHNNQRAEWEHLSPETITALEEERKTSEGLNPNGSPSQLPRRRKSSEPKSPALRPVVFDGRDDDEDAVNEVFKEGGAHGLGVMENSGSPSPVNCSPRRSPHFGPQFPLNSANHNGPAVDEVELIFGE</sequence>
<feature type="region of interest" description="Disordered" evidence="1">
    <location>
        <begin position="133"/>
        <end position="155"/>
    </location>
</feature>